<keyword evidence="7" id="KW-1185">Reference proteome</keyword>
<dbReference type="InterPro" id="IPR017972">
    <property type="entry name" value="Cyt_P450_CS"/>
</dbReference>
<evidence type="ECO:0000313" key="7">
    <source>
        <dbReference type="Proteomes" id="UP000828390"/>
    </source>
</evidence>
<dbReference type="GO" id="GO:0004497">
    <property type="term" value="F:monooxygenase activity"/>
    <property type="evidence" value="ECO:0007669"/>
    <property type="project" value="UniProtKB-KW"/>
</dbReference>
<dbReference type="PRINTS" id="PR00385">
    <property type="entry name" value="P450"/>
</dbReference>
<keyword evidence="3 4" id="KW-0349">Heme</keyword>
<dbReference type="EMBL" id="JAIWYP010000003">
    <property type="protein sequence ID" value="KAH3855024.1"/>
    <property type="molecule type" value="Genomic_DNA"/>
</dbReference>
<comment type="cofactor">
    <cofactor evidence="1 3">
        <name>heme</name>
        <dbReference type="ChEBI" id="CHEBI:30413"/>
    </cofactor>
</comment>
<protein>
    <recommendedName>
        <fullName evidence="8">Cytochrome P450</fullName>
    </recommendedName>
</protein>
<dbReference type="PROSITE" id="PS00086">
    <property type="entry name" value="CYTOCHROME_P450"/>
    <property type="match status" value="1"/>
</dbReference>
<keyword evidence="4" id="KW-0503">Monooxygenase</keyword>
<sequence>MALLQMLARACFTVMCFIQNLLPCIKGRIPEPGRWLHALLDVIHRGENKLFKLESLTDFYHTYGLFRFENKVYIFDPKLTQTVINKLEKGAGDYLENSPLKDTFLGSSSRSPEIRRAIAALFRKSTLEERGGLIIADVDNMCNKIGLEAKEGHVINITDWSLRMAMDVVGHMLLQLDLFAIEGKQEALLECLMTILHRCYALGEITSDSEEFKQANETLQKETTTILEKALQKEDKSTDTRFVIKLHEACGFEQARDNMKLFLMAGSETTASTIPVFCYLMATYARVQDELRQEADENMAALRADPALTLPKMESVLREVLRVYPIAPFISRQTTQQLVVGDVTIGANTDIKAFTWGIHRSSTQWDQSKEFVPFRFLNSGEKSASAMYIPFGAGSRICIGQHLAMLELKLACAIMLNRFKFCKVSETPELRFVTDWAHAVVHPDKDMFFKLEAR</sequence>
<dbReference type="OrthoDB" id="1372046at2759"/>
<accession>A0A9D4LC01</accession>
<dbReference type="CDD" id="cd00302">
    <property type="entry name" value="cytochrome_P450"/>
    <property type="match status" value="1"/>
</dbReference>
<dbReference type="InterPro" id="IPR036396">
    <property type="entry name" value="Cyt_P450_sf"/>
</dbReference>
<keyword evidence="3 4" id="KW-0408">Iron</keyword>
<evidence type="ECO:0000256" key="5">
    <source>
        <dbReference type="SAM" id="SignalP"/>
    </source>
</evidence>
<evidence type="ECO:0000256" key="2">
    <source>
        <dbReference type="ARBA" id="ARBA00010617"/>
    </source>
</evidence>
<dbReference type="InterPro" id="IPR050121">
    <property type="entry name" value="Cytochrome_P450_monoxygenase"/>
</dbReference>
<reference evidence="6" key="1">
    <citation type="journal article" date="2019" name="bioRxiv">
        <title>The Genome of the Zebra Mussel, Dreissena polymorpha: A Resource for Invasive Species Research.</title>
        <authorList>
            <person name="McCartney M.A."/>
            <person name="Auch B."/>
            <person name="Kono T."/>
            <person name="Mallez S."/>
            <person name="Zhang Y."/>
            <person name="Obille A."/>
            <person name="Becker A."/>
            <person name="Abrahante J.E."/>
            <person name="Garbe J."/>
            <person name="Badalamenti J.P."/>
            <person name="Herman A."/>
            <person name="Mangelson H."/>
            <person name="Liachko I."/>
            <person name="Sullivan S."/>
            <person name="Sone E.D."/>
            <person name="Koren S."/>
            <person name="Silverstein K.A.T."/>
            <person name="Beckman K.B."/>
            <person name="Gohl D.M."/>
        </authorList>
    </citation>
    <scope>NUCLEOTIDE SEQUENCE</scope>
    <source>
        <strain evidence="6">Duluth1</strain>
        <tissue evidence="6">Whole animal</tissue>
    </source>
</reference>
<dbReference type="GO" id="GO:0016705">
    <property type="term" value="F:oxidoreductase activity, acting on paired donors, with incorporation or reduction of molecular oxygen"/>
    <property type="evidence" value="ECO:0007669"/>
    <property type="project" value="InterPro"/>
</dbReference>
<organism evidence="6 7">
    <name type="scientific">Dreissena polymorpha</name>
    <name type="common">Zebra mussel</name>
    <name type="synonym">Mytilus polymorpha</name>
    <dbReference type="NCBI Taxonomy" id="45954"/>
    <lineage>
        <taxon>Eukaryota</taxon>
        <taxon>Metazoa</taxon>
        <taxon>Spiralia</taxon>
        <taxon>Lophotrochozoa</taxon>
        <taxon>Mollusca</taxon>
        <taxon>Bivalvia</taxon>
        <taxon>Autobranchia</taxon>
        <taxon>Heteroconchia</taxon>
        <taxon>Euheterodonta</taxon>
        <taxon>Imparidentia</taxon>
        <taxon>Neoheterodontei</taxon>
        <taxon>Myida</taxon>
        <taxon>Dreissenoidea</taxon>
        <taxon>Dreissenidae</taxon>
        <taxon>Dreissena</taxon>
    </lineage>
</organism>
<dbReference type="InterPro" id="IPR001128">
    <property type="entry name" value="Cyt_P450"/>
</dbReference>
<dbReference type="PANTHER" id="PTHR24305">
    <property type="entry name" value="CYTOCHROME P450"/>
    <property type="match status" value="1"/>
</dbReference>
<feature type="signal peptide" evidence="5">
    <location>
        <begin position="1"/>
        <end position="27"/>
    </location>
</feature>
<dbReference type="InterPro" id="IPR002401">
    <property type="entry name" value="Cyt_P450_E_grp-I"/>
</dbReference>
<comment type="similarity">
    <text evidence="2 4">Belongs to the cytochrome P450 family.</text>
</comment>
<evidence type="ECO:0000256" key="1">
    <source>
        <dbReference type="ARBA" id="ARBA00001971"/>
    </source>
</evidence>
<dbReference type="SUPFAM" id="SSF48264">
    <property type="entry name" value="Cytochrome P450"/>
    <property type="match status" value="1"/>
</dbReference>
<name>A0A9D4LC01_DREPO</name>
<keyword evidence="4" id="KW-0560">Oxidoreductase</keyword>
<evidence type="ECO:0008006" key="8">
    <source>
        <dbReference type="Google" id="ProtNLM"/>
    </source>
</evidence>
<evidence type="ECO:0000256" key="4">
    <source>
        <dbReference type="RuleBase" id="RU000461"/>
    </source>
</evidence>
<evidence type="ECO:0000256" key="3">
    <source>
        <dbReference type="PIRSR" id="PIRSR602401-1"/>
    </source>
</evidence>
<gene>
    <name evidence="6" type="ORF">DPMN_097583</name>
</gene>
<evidence type="ECO:0000313" key="6">
    <source>
        <dbReference type="EMBL" id="KAH3855024.1"/>
    </source>
</evidence>
<dbReference type="AlphaFoldDB" id="A0A9D4LC01"/>
<dbReference type="GO" id="GO:0005506">
    <property type="term" value="F:iron ion binding"/>
    <property type="evidence" value="ECO:0007669"/>
    <property type="project" value="InterPro"/>
</dbReference>
<dbReference type="PANTHER" id="PTHR24305:SF166">
    <property type="entry name" value="CYTOCHROME P450 12A4, MITOCHONDRIAL-RELATED"/>
    <property type="match status" value="1"/>
</dbReference>
<reference evidence="6" key="2">
    <citation type="submission" date="2020-11" db="EMBL/GenBank/DDBJ databases">
        <authorList>
            <person name="McCartney M.A."/>
            <person name="Auch B."/>
            <person name="Kono T."/>
            <person name="Mallez S."/>
            <person name="Becker A."/>
            <person name="Gohl D.M."/>
            <person name="Silverstein K.A.T."/>
            <person name="Koren S."/>
            <person name="Bechman K.B."/>
            <person name="Herman A."/>
            <person name="Abrahante J.E."/>
            <person name="Garbe J."/>
        </authorList>
    </citation>
    <scope>NUCLEOTIDE SEQUENCE</scope>
    <source>
        <strain evidence="6">Duluth1</strain>
        <tissue evidence="6">Whole animal</tissue>
    </source>
</reference>
<comment type="caution">
    <text evidence="6">The sequence shown here is derived from an EMBL/GenBank/DDBJ whole genome shotgun (WGS) entry which is preliminary data.</text>
</comment>
<feature type="chain" id="PRO_5039061833" description="Cytochrome P450" evidence="5">
    <location>
        <begin position="28"/>
        <end position="454"/>
    </location>
</feature>
<keyword evidence="3 4" id="KW-0479">Metal-binding</keyword>
<dbReference type="PRINTS" id="PR00463">
    <property type="entry name" value="EP450I"/>
</dbReference>
<feature type="binding site" description="axial binding residue" evidence="3">
    <location>
        <position position="398"/>
    </location>
    <ligand>
        <name>heme</name>
        <dbReference type="ChEBI" id="CHEBI:30413"/>
    </ligand>
    <ligandPart>
        <name>Fe</name>
        <dbReference type="ChEBI" id="CHEBI:18248"/>
    </ligandPart>
</feature>
<dbReference type="Gene3D" id="1.10.630.10">
    <property type="entry name" value="Cytochrome P450"/>
    <property type="match status" value="1"/>
</dbReference>
<keyword evidence="5" id="KW-0732">Signal</keyword>
<dbReference type="Proteomes" id="UP000828390">
    <property type="component" value="Unassembled WGS sequence"/>
</dbReference>
<dbReference type="GO" id="GO:0020037">
    <property type="term" value="F:heme binding"/>
    <property type="evidence" value="ECO:0007669"/>
    <property type="project" value="InterPro"/>
</dbReference>
<proteinExistence type="inferred from homology"/>
<dbReference type="Pfam" id="PF00067">
    <property type="entry name" value="p450"/>
    <property type="match status" value="1"/>
</dbReference>